<evidence type="ECO:0000256" key="1">
    <source>
        <dbReference type="ARBA" id="ARBA00001947"/>
    </source>
</evidence>
<keyword evidence="5" id="KW-0479">Metal-binding</keyword>
<keyword evidence="6" id="KW-0378">Hydrolase</keyword>
<evidence type="ECO:0000256" key="7">
    <source>
        <dbReference type="ARBA" id="ARBA00022833"/>
    </source>
</evidence>
<evidence type="ECO:0000256" key="11">
    <source>
        <dbReference type="SAM" id="Phobius"/>
    </source>
</evidence>
<feature type="transmembrane region" description="Helical" evidence="11">
    <location>
        <begin position="753"/>
        <end position="771"/>
    </location>
</feature>
<feature type="transmembrane region" description="Helical" evidence="11">
    <location>
        <begin position="217"/>
        <end position="239"/>
    </location>
</feature>
<reference evidence="13" key="1">
    <citation type="submission" date="2020-10" db="EMBL/GenBank/DDBJ databases">
        <title>Diversity and distribution of actinomycetes associated with coral in the coast of Hainan.</title>
        <authorList>
            <person name="Li F."/>
        </authorList>
    </citation>
    <scope>NUCLEOTIDE SEQUENCE</scope>
    <source>
        <strain evidence="13">HNM0983</strain>
    </source>
</reference>
<dbReference type="GO" id="GO:0004222">
    <property type="term" value="F:metalloendopeptidase activity"/>
    <property type="evidence" value="ECO:0007669"/>
    <property type="project" value="InterPro"/>
</dbReference>
<dbReference type="EMBL" id="JADEYC010000027">
    <property type="protein sequence ID" value="MBE9375899.1"/>
    <property type="molecule type" value="Genomic_DNA"/>
</dbReference>
<keyword evidence="7" id="KW-0862">Zinc</keyword>
<feature type="transmembrane region" description="Helical" evidence="11">
    <location>
        <begin position="92"/>
        <end position="110"/>
    </location>
</feature>
<dbReference type="InterPro" id="IPR050083">
    <property type="entry name" value="HtpX_protease"/>
</dbReference>
<comment type="caution">
    <text evidence="13">The sequence shown here is derived from an EMBL/GenBank/DDBJ whole genome shotgun (WGS) entry which is preliminary data.</text>
</comment>
<feature type="transmembrane region" description="Helical" evidence="11">
    <location>
        <begin position="702"/>
        <end position="732"/>
    </location>
</feature>
<feature type="transmembrane region" description="Helical" evidence="11">
    <location>
        <begin position="321"/>
        <end position="341"/>
    </location>
</feature>
<evidence type="ECO:0000256" key="10">
    <source>
        <dbReference type="ARBA" id="ARBA00023136"/>
    </source>
</evidence>
<dbReference type="Pfam" id="PF01435">
    <property type="entry name" value="Peptidase_M48"/>
    <property type="match status" value="1"/>
</dbReference>
<organism evidence="13 14">
    <name type="scientific">Saccharopolyspora montiporae</name>
    <dbReference type="NCBI Taxonomy" id="2781240"/>
    <lineage>
        <taxon>Bacteria</taxon>
        <taxon>Bacillati</taxon>
        <taxon>Actinomycetota</taxon>
        <taxon>Actinomycetes</taxon>
        <taxon>Pseudonocardiales</taxon>
        <taxon>Pseudonocardiaceae</taxon>
        <taxon>Saccharopolyspora</taxon>
    </lineage>
</organism>
<keyword evidence="4 11" id="KW-0812">Transmembrane</keyword>
<evidence type="ECO:0000256" key="6">
    <source>
        <dbReference type="ARBA" id="ARBA00022801"/>
    </source>
</evidence>
<dbReference type="InterPro" id="IPR001915">
    <property type="entry name" value="Peptidase_M48"/>
</dbReference>
<keyword evidence="10 11" id="KW-0472">Membrane</keyword>
<evidence type="ECO:0000256" key="2">
    <source>
        <dbReference type="ARBA" id="ARBA00022475"/>
    </source>
</evidence>
<evidence type="ECO:0000256" key="3">
    <source>
        <dbReference type="ARBA" id="ARBA00022670"/>
    </source>
</evidence>
<feature type="transmembrane region" description="Helical" evidence="11">
    <location>
        <begin position="21"/>
        <end position="38"/>
    </location>
</feature>
<name>A0A929B9Q8_9PSEU</name>
<proteinExistence type="predicted"/>
<feature type="transmembrane region" description="Helical" evidence="11">
    <location>
        <begin position="540"/>
        <end position="559"/>
    </location>
</feature>
<dbReference type="Proteomes" id="UP000598360">
    <property type="component" value="Unassembled WGS sequence"/>
</dbReference>
<keyword evidence="14" id="KW-1185">Reference proteome</keyword>
<feature type="transmembrane region" description="Helical" evidence="11">
    <location>
        <begin position="624"/>
        <end position="651"/>
    </location>
</feature>
<dbReference type="GO" id="GO:0046872">
    <property type="term" value="F:metal ion binding"/>
    <property type="evidence" value="ECO:0007669"/>
    <property type="project" value="UniProtKB-KW"/>
</dbReference>
<feature type="domain" description="Peptidase M48" evidence="12">
    <location>
        <begin position="128"/>
        <end position="288"/>
    </location>
</feature>
<accession>A0A929B9Q8</accession>
<sequence>MPTDPAPRRVDERVLGAGTTVRFALLAVLLIVASGAMMQDVLGGVSGSSNVGCALAGGADPDDDVLQTKLALMPQYEAYEECRARFEPPPPWWIILGWPVLVVAGTALLFRAIPVWKVRRHGLVALQQTSALRQVRDAAQTAGLVRMPRIVVDPAAASTDAVVFGSNRRPTVCLHGGLVARAGDDPERFRAVVLHELAHIRHGDVTLTYTTVAMWRVFLGAVLLPYAVWALTALTGGFWASDRPIGARAVLLIGVLVVLVYLARSDVLRSRELYADLAALRWGAHRSTWRSAPAPGRTSFLDVWRVHPRRDLRSDAVQDPAVLFAVRALPMFLTGVAATLISAQLRSHVSYVDPDSPLIGWIHEGLTLVVAGLVMAVAGMTLWRGVVHAVLTTRRVPSGARAGLWLGAGMVVGELMLNRVAVTEWLPPRPEFLLLVVLAGAGIGWWVEQCARLSATTWPSHRVARSAMVAGLAAAGLALSSWFVWWQGTGTGLTSGSPFGTEQIGAVLARGLGGGATEHAGTLHLVAAVLPLLDSVSAPAFVLTAVGALWIVPLLAWAVDDGTPRWLRSPLASTADRPASETALPRLRRVLLPGVLAGVLGWVGVLGVQAYLHTWQPLPQGAGAIYSLGYFAWLLAVLVAATAVAAVAAAVPAGPYRLLSTLIAAETAAVVGFSGMYALTAIDGCIEPLSTLQSSCRWHPIPAGMVFGVMLTPVLVAGAIAAGVAAAAGAVVRPSTGRSPQPYSGSLPARRRVVGLLIIAAVGTAAVGIATRTQNHPDADESSVAQLVAPTEDRPVPVLTRKAQVNAWYEHGGEELALRLHEVESRFSTALSGAAEAPTGRADVSSFLPVCVDFGRIARDAQQYFRIPDPRADAQWVRFSTLAGRGSENCATALDRHQESMDPQTNELFRRSLDELLRAEAAANATLDRLITVLRG</sequence>
<gene>
    <name evidence="13" type="ORF">IQ251_15720</name>
</gene>
<evidence type="ECO:0000313" key="13">
    <source>
        <dbReference type="EMBL" id="MBE9375899.1"/>
    </source>
</evidence>
<evidence type="ECO:0000256" key="5">
    <source>
        <dbReference type="ARBA" id="ARBA00022723"/>
    </source>
</evidence>
<feature type="transmembrane region" description="Helical" evidence="11">
    <location>
        <begin position="658"/>
        <end position="682"/>
    </location>
</feature>
<evidence type="ECO:0000313" key="14">
    <source>
        <dbReference type="Proteomes" id="UP000598360"/>
    </source>
</evidence>
<dbReference type="RefSeq" id="WP_193929343.1">
    <property type="nucleotide sequence ID" value="NZ_JADEYC010000027.1"/>
</dbReference>
<feature type="transmembrane region" description="Helical" evidence="11">
    <location>
        <begin position="463"/>
        <end position="485"/>
    </location>
</feature>
<feature type="transmembrane region" description="Helical" evidence="11">
    <location>
        <begin position="404"/>
        <end position="426"/>
    </location>
</feature>
<feature type="transmembrane region" description="Helical" evidence="11">
    <location>
        <begin position="432"/>
        <end position="451"/>
    </location>
</feature>
<keyword evidence="8 11" id="KW-1133">Transmembrane helix</keyword>
<evidence type="ECO:0000259" key="12">
    <source>
        <dbReference type="Pfam" id="PF01435"/>
    </source>
</evidence>
<feature type="transmembrane region" description="Helical" evidence="11">
    <location>
        <begin position="590"/>
        <end position="612"/>
    </location>
</feature>
<dbReference type="Gene3D" id="3.30.2010.10">
    <property type="entry name" value="Metalloproteases ('zincins'), catalytic domain"/>
    <property type="match status" value="1"/>
</dbReference>
<keyword evidence="9 13" id="KW-0482">Metalloprotease</keyword>
<evidence type="ECO:0000256" key="8">
    <source>
        <dbReference type="ARBA" id="ARBA00022989"/>
    </source>
</evidence>
<dbReference type="PANTHER" id="PTHR43221">
    <property type="entry name" value="PROTEASE HTPX"/>
    <property type="match status" value="1"/>
</dbReference>
<evidence type="ECO:0000256" key="4">
    <source>
        <dbReference type="ARBA" id="ARBA00022692"/>
    </source>
</evidence>
<evidence type="ECO:0000256" key="9">
    <source>
        <dbReference type="ARBA" id="ARBA00023049"/>
    </source>
</evidence>
<feature type="transmembrane region" description="Helical" evidence="11">
    <location>
        <begin position="361"/>
        <end position="383"/>
    </location>
</feature>
<dbReference type="GO" id="GO:0006508">
    <property type="term" value="P:proteolysis"/>
    <property type="evidence" value="ECO:0007669"/>
    <property type="project" value="UniProtKB-KW"/>
</dbReference>
<keyword evidence="3" id="KW-0645">Protease</keyword>
<dbReference type="AlphaFoldDB" id="A0A929B9Q8"/>
<keyword evidence="2" id="KW-1003">Cell membrane</keyword>
<dbReference type="PANTHER" id="PTHR43221:SF2">
    <property type="entry name" value="PROTEASE HTPX HOMOLOG"/>
    <property type="match status" value="1"/>
</dbReference>
<feature type="transmembrane region" description="Helical" evidence="11">
    <location>
        <begin position="245"/>
        <end position="263"/>
    </location>
</feature>
<protein>
    <submittedName>
        <fullName evidence="13">M48 family metalloprotease</fullName>
    </submittedName>
</protein>
<comment type="cofactor">
    <cofactor evidence="1">
        <name>Zn(2+)</name>
        <dbReference type="ChEBI" id="CHEBI:29105"/>
    </cofactor>
</comment>